<dbReference type="HAMAP" id="MF_01080">
    <property type="entry name" value="TruB_bact"/>
    <property type="match status" value="1"/>
</dbReference>
<dbReference type="Proteomes" id="UP000009286">
    <property type="component" value="Chromosome"/>
</dbReference>
<evidence type="ECO:0000313" key="7">
    <source>
        <dbReference type="EMBL" id="AEP09438.1"/>
    </source>
</evidence>
<keyword evidence="8" id="KW-1185">Reference proteome</keyword>
<comment type="similarity">
    <text evidence="2 5">Belongs to the pseudouridine synthase TruB family. Type 1 subfamily.</text>
</comment>
<evidence type="ECO:0000256" key="3">
    <source>
        <dbReference type="ARBA" id="ARBA00022694"/>
    </source>
</evidence>
<dbReference type="InterPro" id="IPR020103">
    <property type="entry name" value="PsdUridine_synth_cat_dom_sf"/>
</dbReference>
<dbReference type="PANTHER" id="PTHR13767:SF2">
    <property type="entry name" value="PSEUDOURIDYLATE SYNTHASE TRUB1"/>
    <property type="match status" value="1"/>
</dbReference>
<dbReference type="Gene3D" id="3.30.2350.10">
    <property type="entry name" value="Pseudouridine synthase"/>
    <property type="match status" value="1"/>
</dbReference>
<dbReference type="RefSeq" id="WP_014102661.1">
    <property type="nucleotide sequence ID" value="NC_016026.1"/>
</dbReference>
<organism evidence="7 8">
    <name type="scientific">Micavibrio aeruginosavorus (strain ARL-13)</name>
    <dbReference type="NCBI Taxonomy" id="856793"/>
    <lineage>
        <taxon>Bacteria</taxon>
        <taxon>Pseudomonadati</taxon>
        <taxon>Bdellovibrionota</taxon>
        <taxon>Bdellovibrionia</taxon>
        <taxon>Bdellovibrionales</taxon>
        <taxon>Pseudobdellovibrionaceae</taxon>
        <taxon>Micavibrio</taxon>
    </lineage>
</organism>
<protein>
    <recommendedName>
        <fullName evidence="5">tRNA pseudouridine synthase B</fullName>
        <ecNumber evidence="5">5.4.99.25</ecNumber>
    </recommendedName>
    <alternativeName>
        <fullName evidence="5">tRNA pseudouridine(55) synthase</fullName>
        <shortName evidence="5">Psi55 synthase</shortName>
    </alternativeName>
    <alternativeName>
        <fullName evidence="5">tRNA pseudouridylate synthase</fullName>
    </alternativeName>
    <alternativeName>
        <fullName evidence="5">tRNA-uridine isomerase</fullName>
    </alternativeName>
</protein>
<dbReference type="KEGG" id="mai:MICA_1110"/>
<evidence type="ECO:0000256" key="2">
    <source>
        <dbReference type="ARBA" id="ARBA00005642"/>
    </source>
</evidence>
<comment type="function">
    <text evidence="5">Responsible for synthesis of pseudouridine from uracil-55 in the psi GC loop of transfer RNAs.</text>
</comment>
<feature type="active site" description="Nucleophile" evidence="5">
    <location>
        <position position="47"/>
    </location>
</feature>
<dbReference type="EC" id="5.4.99.25" evidence="5"/>
<dbReference type="PANTHER" id="PTHR13767">
    <property type="entry name" value="TRNA-PSEUDOURIDINE SYNTHASE"/>
    <property type="match status" value="1"/>
</dbReference>
<dbReference type="NCBIfam" id="TIGR00431">
    <property type="entry name" value="TruB"/>
    <property type="match status" value="1"/>
</dbReference>
<dbReference type="eggNOG" id="COG0130">
    <property type="taxonomic scope" value="Bacteria"/>
</dbReference>
<comment type="catalytic activity">
    <reaction evidence="1 5">
        <text>uridine(55) in tRNA = pseudouridine(55) in tRNA</text>
        <dbReference type="Rhea" id="RHEA:42532"/>
        <dbReference type="Rhea" id="RHEA-COMP:10101"/>
        <dbReference type="Rhea" id="RHEA-COMP:10102"/>
        <dbReference type="ChEBI" id="CHEBI:65314"/>
        <dbReference type="ChEBI" id="CHEBI:65315"/>
        <dbReference type="EC" id="5.4.99.25"/>
    </reaction>
</comment>
<dbReference type="OrthoDB" id="9802309at2"/>
<dbReference type="InterPro" id="IPR014780">
    <property type="entry name" value="tRNA_psdUridine_synth_TruB"/>
</dbReference>
<dbReference type="STRING" id="856793.MICA_1110"/>
<dbReference type="EMBL" id="CP002382">
    <property type="protein sequence ID" value="AEP09438.1"/>
    <property type="molecule type" value="Genomic_DNA"/>
</dbReference>
<proteinExistence type="inferred from homology"/>
<evidence type="ECO:0000256" key="1">
    <source>
        <dbReference type="ARBA" id="ARBA00000385"/>
    </source>
</evidence>
<sequence length="313" mass="33961">MARRKKGIPIHGWIAVDKPLGVTSTQVVGKLRWLLNAQKIGHGGTLDPLASGILPIALGEATKTIAFCMDHTKTYSFTVRFGEQRSTDDAEGEVIATSDIRPTEDAIRAILPRFIGTIDQLPPRFSALKIDGQRAYDLARAGEDVDLAPRAVRIDSLELLALRGDEADFRCVCGKGTYIRSLGRDLALELGSVGYISALRRDQVGPFTVNNAISLDFSADSSQIPPLEDMLLPVQTVLDDIPALDLNEREAARLKNGQVLSFISRPDVDRLHRAGVVPDKSNPVTALALFNGTPVALVNIDGIDIQPLRVLNL</sequence>
<accession>G2KNA5</accession>
<name>G2KNA5_MICAA</name>
<feature type="domain" description="Pseudouridine synthase II N-terminal" evidence="6">
    <location>
        <begin position="32"/>
        <end position="179"/>
    </location>
</feature>
<gene>
    <name evidence="5 7" type="primary">truB</name>
    <name evidence="7" type="ordered locus">MICA_1110</name>
</gene>
<keyword evidence="4 5" id="KW-0413">Isomerase</keyword>
<evidence type="ECO:0000256" key="5">
    <source>
        <dbReference type="HAMAP-Rule" id="MF_01080"/>
    </source>
</evidence>
<dbReference type="GO" id="GO:1990481">
    <property type="term" value="P:mRNA pseudouridine synthesis"/>
    <property type="evidence" value="ECO:0007669"/>
    <property type="project" value="TreeGrafter"/>
</dbReference>
<dbReference type="CDD" id="cd02573">
    <property type="entry name" value="PseudoU_synth_EcTruB"/>
    <property type="match status" value="1"/>
</dbReference>
<reference evidence="7 8" key="1">
    <citation type="journal article" date="2011" name="BMC Genomics">
        <title>Genomic insights into an obligate epibiotic bacterial predator: Micavibrio aeruginosavorus ARL-13.</title>
        <authorList>
            <person name="Wang Z."/>
            <person name="Kadouri D."/>
            <person name="Wu M."/>
        </authorList>
    </citation>
    <scope>NUCLEOTIDE SEQUENCE [LARGE SCALE GENOMIC DNA]</scope>
    <source>
        <strain evidence="7 8">ARL-13</strain>
    </source>
</reference>
<dbReference type="InterPro" id="IPR002501">
    <property type="entry name" value="PsdUridine_synth_N"/>
</dbReference>
<evidence type="ECO:0000256" key="4">
    <source>
        <dbReference type="ARBA" id="ARBA00023235"/>
    </source>
</evidence>
<dbReference type="GO" id="GO:0003723">
    <property type="term" value="F:RNA binding"/>
    <property type="evidence" value="ECO:0007669"/>
    <property type="project" value="InterPro"/>
</dbReference>
<dbReference type="AlphaFoldDB" id="G2KNA5"/>
<dbReference type="Pfam" id="PF01509">
    <property type="entry name" value="TruB_N"/>
    <property type="match status" value="1"/>
</dbReference>
<keyword evidence="3 5" id="KW-0819">tRNA processing</keyword>
<dbReference type="SUPFAM" id="SSF55120">
    <property type="entry name" value="Pseudouridine synthase"/>
    <property type="match status" value="1"/>
</dbReference>
<dbReference type="GO" id="GO:0160148">
    <property type="term" value="F:tRNA pseudouridine(55) synthase activity"/>
    <property type="evidence" value="ECO:0007669"/>
    <property type="project" value="UniProtKB-EC"/>
</dbReference>
<dbReference type="GO" id="GO:0031119">
    <property type="term" value="P:tRNA pseudouridine synthesis"/>
    <property type="evidence" value="ECO:0007669"/>
    <property type="project" value="UniProtKB-UniRule"/>
</dbReference>
<evidence type="ECO:0000313" key="8">
    <source>
        <dbReference type="Proteomes" id="UP000009286"/>
    </source>
</evidence>
<evidence type="ECO:0000259" key="6">
    <source>
        <dbReference type="Pfam" id="PF01509"/>
    </source>
</evidence>
<dbReference type="HOGENOM" id="CLU_032087_0_3_5"/>